<organism evidence="2 3">
    <name type="scientific">Chengkuizengella axinellae</name>
    <dbReference type="NCBI Taxonomy" id="3064388"/>
    <lineage>
        <taxon>Bacteria</taxon>
        <taxon>Bacillati</taxon>
        <taxon>Bacillota</taxon>
        <taxon>Bacilli</taxon>
        <taxon>Bacillales</taxon>
        <taxon>Paenibacillaceae</taxon>
        <taxon>Chengkuizengella</taxon>
    </lineage>
</organism>
<dbReference type="EMBL" id="JAVAMP010000005">
    <property type="protein sequence ID" value="MDP5274905.1"/>
    <property type="molecule type" value="Genomic_DNA"/>
</dbReference>
<feature type="transmembrane region" description="Helical" evidence="1">
    <location>
        <begin position="152"/>
        <end position="171"/>
    </location>
</feature>
<gene>
    <name evidence="2" type="ORF">Q5Y73_12370</name>
</gene>
<dbReference type="Proteomes" id="UP001231941">
    <property type="component" value="Unassembled WGS sequence"/>
</dbReference>
<evidence type="ECO:0000313" key="3">
    <source>
        <dbReference type="Proteomes" id="UP001231941"/>
    </source>
</evidence>
<accession>A0ABT9J1L1</accession>
<sequence>MKFISMVLKDHVKKRWLKWLPRIKPILFKQSQQLFKKRTPVNILVESNIKAFVRDSQMILSLLQYTFLCINVLIITPYFMKWIVWIVMILFLAVWIKNTLHIKNNSFIEFLSWRDDLPFHEVLRKTIFILITPWYLLMSLIFGLILCSWWSIPVILASFFICYVISSVLYFSR</sequence>
<reference evidence="2 3" key="1">
    <citation type="submission" date="2023-08" db="EMBL/GenBank/DDBJ databases">
        <authorList>
            <person name="Park J.-S."/>
        </authorList>
    </citation>
    <scope>NUCLEOTIDE SEQUENCE [LARGE SCALE GENOMIC DNA]</scope>
    <source>
        <strain evidence="2 3">2205SS18-9</strain>
    </source>
</reference>
<evidence type="ECO:0000313" key="2">
    <source>
        <dbReference type="EMBL" id="MDP5274905.1"/>
    </source>
</evidence>
<name>A0ABT9J1L1_9BACL</name>
<keyword evidence="1" id="KW-0812">Transmembrane</keyword>
<feature type="transmembrane region" description="Helical" evidence="1">
    <location>
        <begin position="127"/>
        <end position="146"/>
    </location>
</feature>
<keyword evidence="1" id="KW-0472">Membrane</keyword>
<keyword evidence="1" id="KW-1133">Transmembrane helix</keyword>
<feature type="transmembrane region" description="Helical" evidence="1">
    <location>
        <begin position="82"/>
        <end position="100"/>
    </location>
</feature>
<dbReference type="RefSeq" id="WP_305992215.1">
    <property type="nucleotide sequence ID" value="NZ_JAVAMP010000005.1"/>
</dbReference>
<protein>
    <submittedName>
        <fullName evidence="2">Uncharacterized protein</fullName>
    </submittedName>
</protein>
<evidence type="ECO:0000256" key="1">
    <source>
        <dbReference type="SAM" id="Phobius"/>
    </source>
</evidence>
<proteinExistence type="predicted"/>
<comment type="caution">
    <text evidence="2">The sequence shown here is derived from an EMBL/GenBank/DDBJ whole genome shotgun (WGS) entry which is preliminary data.</text>
</comment>
<keyword evidence="3" id="KW-1185">Reference proteome</keyword>